<evidence type="ECO:0000313" key="8">
    <source>
        <dbReference type="Proteomes" id="UP000775213"/>
    </source>
</evidence>
<dbReference type="GO" id="GO:0016491">
    <property type="term" value="F:oxidoreductase activity"/>
    <property type="evidence" value="ECO:0007669"/>
    <property type="project" value="UniProtKB-KW"/>
</dbReference>
<dbReference type="InterPro" id="IPR005123">
    <property type="entry name" value="Oxoglu/Fe-dep_dioxygenase_dom"/>
</dbReference>
<dbReference type="SUPFAM" id="SSF51197">
    <property type="entry name" value="Clavaminate synthase-like"/>
    <property type="match status" value="1"/>
</dbReference>
<comment type="similarity">
    <text evidence="1 5">Belongs to the iron/ascorbate-dependent oxidoreductase family.</text>
</comment>
<evidence type="ECO:0000256" key="2">
    <source>
        <dbReference type="ARBA" id="ARBA00022723"/>
    </source>
</evidence>
<keyword evidence="3 5" id="KW-0560">Oxidoreductase</keyword>
<dbReference type="PANTHER" id="PTHR47991">
    <property type="entry name" value="OXOGLUTARATE/IRON-DEPENDENT DIOXYGENASE"/>
    <property type="match status" value="1"/>
</dbReference>
<accession>A0AAV7HA63</accession>
<keyword evidence="8" id="KW-1185">Reference proteome</keyword>
<dbReference type="InterPro" id="IPR027443">
    <property type="entry name" value="IPNS-like_sf"/>
</dbReference>
<organism evidence="7 8">
    <name type="scientific">Dendrobium chrysotoxum</name>
    <name type="common">Orchid</name>
    <dbReference type="NCBI Taxonomy" id="161865"/>
    <lineage>
        <taxon>Eukaryota</taxon>
        <taxon>Viridiplantae</taxon>
        <taxon>Streptophyta</taxon>
        <taxon>Embryophyta</taxon>
        <taxon>Tracheophyta</taxon>
        <taxon>Spermatophyta</taxon>
        <taxon>Magnoliopsida</taxon>
        <taxon>Liliopsida</taxon>
        <taxon>Asparagales</taxon>
        <taxon>Orchidaceae</taxon>
        <taxon>Epidendroideae</taxon>
        <taxon>Malaxideae</taxon>
        <taxon>Dendrobiinae</taxon>
        <taxon>Dendrobium</taxon>
    </lineage>
</organism>
<evidence type="ECO:0000313" key="7">
    <source>
        <dbReference type="EMBL" id="KAH0464762.1"/>
    </source>
</evidence>
<dbReference type="PROSITE" id="PS51471">
    <property type="entry name" value="FE2OG_OXY"/>
    <property type="match status" value="1"/>
</dbReference>
<keyword evidence="2 5" id="KW-0479">Metal-binding</keyword>
<evidence type="ECO:0000259" key="6">
    <source>
        <dbReference type="PROSITE" id="PS51471"/>
    </source>
</evidence>
<name>A0AAV7HA63_DENCH</name>
<dbReference type="Pfam" id="PF14226">
    <property type="entry name" value="DIOX_N"/>
    <property type="match status" value="1"/>
</dbReference>
<dbReference type="Gene3D" id="2.60.120.330">
    <property type="entry name" value="B-lactam Antibiotic, Isopenicillin N Synthase, Chain"/>
    <property type="match status" value="1"/>
</dbReference>
<dbReference type="AlphaFoldDB" id="A0AAV7HA63"/>
<dbReference type="FunFam" id="2.60.120.330:FF:000001">
    <property type="entry name" value="Protein SRG1"/>
    <property type="match status" value="1"/>
</dbReference>
<proteinExistence type="inferred from homology"/>
<dbReference type="InterPro" id="IPR050295">
    <property type="entry name" value="Plant_2OG-oxidoreductases"/>
</dbReference>
<evidence type="ECO:0000256" key="3">
    <source>
        <dbReference type="ARBA" id="ARBA00023002"/>
    </source>
</evidence>
<dbReference type="Pfam" id="PF03171">
    <property type="entry name" value="2OG-FeII_Oxy"/>
    <property type="match status" value="1"/>
</dbReference>
<evidence type="ECO:0000256" key="4">
    <source>
        <dbReference type="ARBA" id="ARBA00023004"/>
    </source>
</evidence>
<evidence type="ECO:0000256" key="1">
    <source>
        <dbReference type="ARBA" id="ARBA00008056"/>
    </source>
</evidence>
<protein>
    <recommendedName>
        <fullName evidence="6">Fe2OG dioxygenase domain-containing protein</fullName>
    </recommendedName>
</protein>
<dbReference type="EMBL" id="JAGFBR010000006">
    <property type="protein sequence ID" value="KAH0464762.1"/>
    <property type="molecule type" value="Genomic_DNA"/>
</dbReference>
<dbReference type="Proteomes" id="UP000775213">
    <property type="component" value="Unassembled WGS sequence"/>
</dbReference>
<dbReference type="InterPro" id="IPR044861">
    <property type="entry name" value="IPNS-like_FE2OG_OXY"/>
</dbReference>
<dbReference type="InterPro" id="IPR026992">
    <property type="entry name" value="DIOX_N"/>
</dbReference>
<evidence type="ECO:0000256" key="5">
    <source>
        <dbReference type="RuleBase" id="RU003682"/>
    </source>
</evidence>
<comment type="caution">
    <text evidence="7">The sequence shown here is derived from an EMBL/GenBank/DDBJ whole genome shotgun (WGS) entry which is preliminary data.</text>
</comment>
<keyword evidence="4 5" id="KW-0408">Iron</keyword>
<reference evidence="7 8" key="1">
    <citation type="journal article" date="2021" name="Hortic Res">
        <title>Chromosome-scale assembly of the Dendrobium chrysotoxum genome enhances the understanding of orchid evolution.</title>
        <authorList>
            <person name="Zhang Y."/>
            <person name="Zhang G.Q."/>
            <person name="Zhang D."/>
            <person name="Liu X.D."/>
            <person name="Xu X.Y."/>
            <person name="Sun W.H."/>
            <person name="Yu X."/>
            <person name="Zhu X."/>
            <person name="Wang Z.W."/>
            <person name="Zhao X."/>
            <person name="Zhong W.Y."/>
            <person name="Chen H."/>
            <person name="Yin W.L."/>
            <person name="Huang T."/>
            <person name="Niu S.C."/>
            <person name="Liu Z.J."/>
        </authorList>
    </citation>
    <scope>NUCLEOTIDE SEQUENCE [LARGE SCALE GENOMIC DNA]</scope>
    <source>
        <strain evidence="7">Lindl</strain>
    </source>
</reference>
<gene>
    <name evidence="7" type="ORF">IEQ34_004865</name>
</gene>
<feature type="domain" description="Fe2OG dioxygenase" evidence="6">
    <location>
        <begin position="204"/>
        <end position="307"/>
    </location>
</feature>
<sequence length="360" mass="41064">MASELSSHLELGSSLTVPNVQELASAIAPSEIPERYFRPEAETRLVDSIDDDELPVIDLMKLVDPELFDKEELSRLGLACREWGFFQLINHGVTKEMIEKTKNDIMGFFKLPLKEKDAFKQLPGQIEGYGQMFVHSEEQKLDWADMLTLVTKPHQDMRFWPINPSSFRDTIDKYTLKIENVVDCLYRLMAKDLGIDPQVMLKNLSMQMQSIRINYYPPCKQANKVLGLSPHSDGIALTVLLQANDVKGLQIKKNDKWLLVKPKPGAFIVNIGDMLEIMTNGKYKSVEHRAIINMEEARLSIATFHLPNIDVILRPFLELINGDGELYKTISVKEYTKEYFSRKLNGKSALESMKLKKKGG</sequence>
<dbReference type="GO" id="GO:0046872">
    <property type="term" value="F:metal ion binding"/>
    <property type="evidence" value="ECO:0007669"/>
    <property type="project" value="UniProtKB-KW"/>
</dbReference>